<feature type="region of interest" description="Disordered" evidence="3">
    <location>
        <begin position="345"/>
        <end position="365"/>
    </location>
</feature>
<dbReference type="Pfam" id="PF00933">
    <property type="entry name" value="Glyco_hydro_3"/>
    <property type="match status" value="1"/>
</dbReference>
<accession>A0ABM8G1E2</accession>
<gene>
    <name evidence="5" type="ORF">GCM10025865_11440</name>
</gene>
<dbReference type="InterPro" id="IPR001764">
    <property type="entry name" value="Glyco_hydro_3_N"/>
</dbReference>
<organism evidence="5 6">
    <name type="scientific">Paraoerskovia sediminicola</name>
    <dbReference type="NCBI Taxonomy" id="1138587"/>
    <lineage>
        <taxon>Bacteria</taxon>
        <taxon>Bacillati</taxon>
        <taxon>Actinomycetota</taxon>
        <taxon>Actinomycetes</taxon>
        <taxon>Micrococcales</taxon>
        <taxon>Cellulomonadaceae</taxon>
        <taxon>Paraoerskovia</taxon>
    </lineage>
</organism>
<evidence type="ECO:0000259" key="4">
    <source>
        <dbReference type="Pfam" id="PF00933"/>
    </source>
</evidence>
<dbReference type="Proteomes" id="UP001321475">
    <property type="component" value="Chromosome"/>
</dbReference>
<dbReference type="PROSITE" id="PS00775">
    <property type="entry name" value="GLYCOSYL_HYDROL_F3"/>
    <property type="match status" value="1"/>
</dbReference>
<dbReference type="InterPro" id="IPR036962">
    <property type="entry name" value="Glyco_hydro_3_N_sf"/>
</dbReference>
<proteinExistence type="inferred from homology"/>
<dbReference type="Gene3D" id="3.20.20.300">
    <property type="entry name" value="Glycoside hydrolase, family 3, N-terminal domain"/>
    <property type="match status" value="1"/>
</dbReference>
<evidence type="ECO:0000313" key="5">
    <source>
        <dbReference type="EMBL" id="BDZ41845.1"/>
    </source>
</evidence>
<keyword evidence="2" id="KW-0378">Hydrolase</keyword>
<dbReference type="PANTHER" id="PTHR30620:SF123">
    <property type="entry name" value="BETA-XYLOSIDASE"/>
    <property type="match status" value="1"/>
</dbReference>
<dbReference type="RefSeq" id="WP_286218924.1">
    <property type="nucleotide sequence ID" value="NZ_AP027729.1"/>
</dbReference>
<evidence type="ECO:0000256" key="2">
    <source>
        <dbReference type="ARBA" id="ARBA00022801"/>
    </source>
</evidence>
<protein>
    <recommendedName>
        <fullName evidence="4">Glycoside hydrolase family 3 N-terminal domain-containing protein</fullName>
    </recommendedName>
</protein>
<reference evidence="6" key="1">
    <citation type="journal article" date="2019" name="Int. J. Syst. Evol. Microbiol.">
        <title>The Global Catalogue of Microorganisms (GCM) 10K type strain sequencing project: providing services to taxonomists for standard genome sequencing and annotation.</title>
        <authorList>
            <consortium name="The Broad Institute Genomics Platform"/>
            <consortium name="The Broad Institute Genome Sequencing Center for Infectious Disease"/>
            <person name="Wu L."/>
            <person name="Ma J."/>
        </authorList>
    </citation>
    <scope>NUCLEOTIDE SEQUENCE [LARGE SCALE GENOMIC DNA]</scope>
    <source>
        <strain evidence="6">NBRC 108565</strain>
    </source>
</reference>
<sequence>MTRDPMPWHDTTATPGDRARALLSVLTLDEKLAQLGSYWQQEASGPDSIAADTGAADEPGDVAPMEHVFAADRGTFEDAAARGLGHVTRVFGTSKVEASDGVAEVRRVQRHLIDHAPHGIPAILHEECLTGFTTYGATVYPAAIAWGATWDPALIERMAATIGRDMRSVGVHQGLSPLLDVVRDYRWGRVEETIGEDPYLVGSLGTAYVKGLQSAGIVATLKHFVGYSASRAGRNHAPVSIGRRELADVLLAPFEMAVREGGVRSVMNSYSDVDGVPAGASHALLTEILRDEWGFEGTVVSDYWAVAFLDLVHKVAADRARSGALALEAGMDVELPETDGFRRLGPLVESGSSPRPSSTVRCSAS</sequence>
<dbReference type="InterPro" id="IPR019800">
    <property type="entry name" value="Glyco_hydro_3_AS"/>
</dbReference>
<evidence type="ECO:0000313" key="6">
    <source>
        <dbReference type="Proteomes" id="UP001321475"/>
    </source>
</evidence>
<feature type="compositionally biased region" description="Polar residues" evidence="3">
    <location>
        <begin position="350"/>
        <end position="365"/>
    </location>
</feature>
<dbReference type="PANTHER" id="PTHR30620">
    <property type="entry name" value="PERIPLASMIC BETA-GLUCOSIDASE-RELATED"/>
    <property type="match status" value="1"/>
</dbReference>
<dbReference type="SUPFAM" id="SSF51445">
    <property type="entry name" value="(Trans)glycosidases"/>
    <property type="match status" value="1"/>
</dbReference>
<keyword evidence="6" id="KW-1185">Reference proteome</keyword>
<evidence type="ECO:0000256" key="1">
    <source>
        <dbReference type="ARBA" id="ARBA00005336"/>
    </source>
</evidence>
<evidence type="ECO:0000256" key="3">
    <source>
        <dbReference type="SAM" id="MobiDB-lite"/>
    </source>
</evidence>
<dbReference type="InterPro" id="IPR051915">
    <property type="entry name" value="Cellulose_Degrad_GH3"/>
</dbReference>
<dbReference type="EMBL" id="AP027729">
    <property type="protein sequence ID" value="BDZ41845.1"/>
    <property type="molecule type" value="Genomic_DNA"/>
</dbReference>
<name>A0ABM8G1E2_9CELL</name>
<feature type="domain" description="Glycoside hydrolase family 3 N-terminal" evidence="4">
    <location>
        <begin position="27"/>
        <end position="354"/>
    </location>
</feature>
<dbReference type="InterPro" id="IPR017853">
    <property type="entry name" value="GH"/>
</dbReference>
<dbReference type="PRINTS" id="PR00133">
    <property type="entry name" value="GLHYDRLASE3"/>
</dbReference>
<comment type="similarity">
    <text evidence="1">Belongs to the glycosyl hydrolase 3 family.</text>
</comment>